<dbReference type="EMBL" id="CM042058">
    <property type="protein sequence ID" value="KAI3685844.1"/>
    <property type="molecule type" value="Genomic_DNA"/>
</dbReference>
<name>A0ACB8YJ86_ARCLA</name>
<proteinExistence type="predicted"/>
<protein>
    <submittedName>
        <fullName evidence="1">Uncharacterized protein</fullName>
    </submittedName>
</protein>
<gene>
    <name evidence="1" type="ORF">L6452_35105</name>
</gene>
<evidence type="ECO:0000313" key="1">
    <source>
        <dbReference type="EMBL" id="KAI3685844.1"/>
    </source>
</evidence>
<comment type="caution">
    <text evidence="1">The sequence shown here is derived from an EMBL/GenBank/DDBJ whole genome shotgun (WGS) entry which is preliminary data.</text>
</comment>
<keyword evidence="2" id="KW-1185">Reference proteome</keyword>
<organism evidence="1 2">
    <name type="scientific">Arctium lappa</name>
    <name type="common">Greater burdock</name>
    <name type="synonym">Lappa major</name>
    <dbReference type="NCBI Taxonomy" id="4217"/>
    <lineage>
        <taxon>Eukaryota</taxon>
        <taxon>Viridiplantae</taxon>
        <taxon>Streptophyta</taxon>
        <taxon>Embryophyta</taxon>
        <taxon>Tracheophyta</taxon>
        <taxon>Spermatophyta</taxon>
        <taxon>Magnoliopsida</taxon>
        <taxon>eudicotyledons</taxon>
        <taxon>Gunneridae</taxon>
        <taxon>Pentapetalae</taxon>
        <taxon>asterids</taxon>
        <taxon>campanulids</taxon>
        <taxon>Asterales</taxon>
        <taxon>Asteraceae</taxon>
        <taxon>Carduoideae</taxon>
        <taxon>Cardueae</taxon>
        <taxon>Arctiinae</taxon>
        <taxon>Arctium</taxon>
    </lineage>
</organism>
<reference evidence="1 2" key="2">
    <citation type="journal article" date="2022" name="Mol. Ecol. Resour.">
        <title>The genomes of chicory, endive, great burdock and yacon provide insights into Asteraceae paleo-polyploidization history and plant inulin production.</title>
        <authorList>
            <person name="Fan W."/>
            <person name="Wang S."/>
            <person name="Wang H."/>
            <person name="Wang A."/>
            <person name="Jiang F."/>
            <person name="Liu H."/>
            <person name="Zhao H."/>
            <person name="Xu D."/>
            <person name="Zhang Y."/>
        </authorList>
    </citation>
    <scope>NUCLEOTIDE SEQUENCE [LARGE SCALE GENOMIC DNA]</scope>
    <source>
        <strain evidence="2">cv. Niubang</strain>
    </source>
</reference>
<sequence>MIHYLAASESNDGDAIKHTIGKSTYQIGVPGLKTVWISIEAMPWSIWTVWMMRERFMLNGSPLKYCHGSSGFGVKTNADEKVHLHDSVRRRLDLGNIGYVKEALTQN</sequence>
<evidence type="ECO:0000313" key="2">
    <source>
        <dbReference type="Proteomes" id="UP001055879"/>
    </source>
</evidence>
<reference evidence="2" key="1">
    <citation type="journal article" date="2022" name="Mol. Ecol. Resour.">
        <title>The genomes of chicory, endive, great burdock and yacon provide insights into Asteraceae palaeo-polyploidization history and plant inulin production.</title>
        <authorList>
            <person name="Fan W."/>
            <person name="Wang S."/>
            <person name="Wang H."/>
            <person name="Wang A."/>
            <person name="Jiang F."/>
            <person name="Liu H."/>
            <person name="Zhao H."/>
            <person name="Xu D."/>
            <person name="Zhang Y."/>
        </authorList>
    </citation>
    <scope>NUCLEOTIDE SEQUENCE [LARGE SCALE GENOMIC DNA]</scope>
    <source>
        <strain evidence="2">cv. Niubang</strain>
    </source>
</reference>
<accession>A0ACB8YJ86</accession>
<dbReference type="Proteomes" id="UP001055879">
    <property type="component" value="Linkage Group LG12"/>
</dbReference>